<sequence>MVVAFIIRQADKPANVTCHVPLRFISTLKKSVCATARAAAASACLMSLQIAVSIDALSPLSPQASRRSRFRLRDFAKPMLCACAKYNFAQGKRTALEYYFAKLKPRRRADDDRRASDTTVAEHRHAIKKPPWKLYTFYGDVRVVSNPDVKPIQGADVDPDGYAKAARNLKSSNTLVYLNIHVNTPEGIPFTDTCPAECRNGQFLTYMQNIDQSLDLTPWWRSKKAFDFFHMKTGDKFNEQPTTLPSIPTRNAAGRNAPNAN</sequence>
<keyword evidence="3" id="KW-1185">Reference proteome</keyword>
<dbReference type="Proteomes" id="UP000006591">
    <property type="component" value="Chromosome 6"/>
</dbReference>
<name>A0A0E0HKW8_ORYNI</name>
<proteinExistence type="predicted"/>
<dbReference type="AlphaFoldDB" id="A0A0E0HKW8"/>
<evidence type="ECO:0000313" key="3">
    <source>
        <dbReference type="Proteomes" id="UP000006591"/>
    </source>
</evidence>
<feature type="compositionally biased region" description="Low complexity" evidence="1">
    <location>
        <begin position="250"/>
        <end position="261"/>
    </location>
</feature>
<evidence type="ECO:0000256" key="1">
    <source>
        <dbReference type="SAM" id="MobiDB-lite"/>
    </source>
</evidence>
<dbReference type="EnsemblPlants" id="ONIVA06G03700.1">
    <property type="protein sequence ID" value="ONIVA06G03700.1"/>
    <property type="gene ID" value="ONIVA06G03700"/>
</dbReference>
<dbReference type="Gramene" id="ONIVA06G03700.1">
    <property type="protein sequence ID" value="ONIVA06G03700.1"/>
    <property type="gene ID" value="ONIVA06G03700"/>
</dbReference>
<accession>A0A0E0HKW8</accession>
<feature type="region of interest" description="Disordered" evidence="1">
    <location>
        <begin position="237"/>
        <end position="261"/>
    </location>
</feature>
<evidence type="ECO:0000313" key="2">
    <source>
        <dbReference type="EnsemblPlants" id="ONIVA06G03700.1"/>
    </source>
</evidence>
<dbReference type="HOGENOM" id="CLU_1067045_0_0_1"/>
<organism evidence="2">
    <name type="scientific">Oryza nivara</name>
    <name type="common">Indian wild rice</name>
    <name type="synonym">Oryza sativa f. spontanea</name>
    <dbReference type="NCBI Taxonomy" id="4536"/>
    <lineage>
        <taxon>Eukaryota</taxon>
        <taxon>Viridiplantae</taxon>
        <taxon>Streptophyta</taxon>
        <taxon>Embryophyta</taxon>
        <taxon>Tracheophyta</taxon>
        <taxon>Spermatophyta</taxon>
        <taxon>Magnoliopsida</taxon>
        <taxon>Liliopsida</taxon>
        <taxon>Poales</taxon>
        <taxon>Poaceae</taxon>
        <taxon>BOP clade</taxon>
        <taxon>Oryzoideae</taxon>
        <taxon>Oryzeae</taxon>
        <taxon>Oryzinae</taxon>
        <taxon>Oryza</taxon>
    </lineage>
</organism>
<feature type="compositionally biased region" description="Polar residues" evidence="1">
    <location>
        <begin position="239"/>
        <end position="249"/>
    </location>
</feature>
<reference evidence="2" key="2">
    <citation type="submission" date="2018-04" db="EMBL/GenBank/DDBJ databases">
        <title>OnivRS2 (Oryza nivara Reference Sequence Version 2).</title>
        <authorList>
            <person name="Zhang J."/>
            <person name="Kudrna D."/>
            <person name="Lee S."/>
            <person name="Talag J."/>
            <person name="Rajasekar S."/>
            <person name="Welchert J."/>
            <person name="Hsing Y.-I."/>
            <person name="Wing R.A."/>
        </authorList>
    </citation>
    <scope>NUCLEOTIDE SEQUENCE [LARGE SCALE GENOMIC DNA]</scope>
    <source>
        <strain evidence="2">SL10</strain>
    </source>
</reference>
<protein>
    <submittedName>
        <fullName evidence="2">Uncharacterized protein</fullName>
    </submittedName>
</protein>
<reference evidence="2" key="1">
    <citation type="submission" date="2015-04" db="UniProtKB">
        <authorList>
            <consortium name="EnsemblPlants"/>
        </authorList>
    </citation>
    <scope>IDENTIFICATION</scope>
    <source>
        <strain evidence="2">SL10</strain>
    </source>
</reference>